<reference evidence="1 2" key="1">
    <citation type="journal article" date="2013" name="PLoS Genet.">
        <title>Comparative genome structure, secondary metabolite, and effector coding capacity across Cochliobolus pathogens.</title>
        <authorList>
            <person name="Condon B.J."/>
            <person name="Leng Y."/>
            <person name="Wu D."/>
            <person name="Bushley K.E."/>
            <person name="Ohm R.A."/>
            <person name="Otillar R."/>
            <person name="Martin J."/>
            <person name="Schackwitz W."/>
            <person name="Grimwood J."/>
            <person name="MohdZainudin N."/>
            <person name="Xue C."/>
            <person name="Wang R."/>
            <person name="Manning V.A."/>
            <person name="Dhillon B."/>
            <person name="Tu Z.J."/>
            <person name="Steffenson B.J."/>
            <person name="Salamov A."/>
            <person name="Sun H."/>
            <person name="Lowry S."/>
            <person name="LaButti K."/>
            <person name="Han J."/>
            <person name="Copeland A."/>
            <person name="Lindquist E."/>
            <person name="Barry K."/>
            <person name="Schmutz J."/>
            <person name="Baker S.E."/>
            <person name="Ciuffetti L.M."/>
            <person name="Grigoriev I.V."/>
            <person name="Zhong S."/>
            <person name="Turgeon B.G."/>
        </authorList>
    </citation>
    <scope>NUCLEOTIDE SEQUENCE [LARGE SCALE GENOMIC DNA]</scope>
    <source>
        <strain evidence="1 2">FI3</strain>
    </source>
</reference>
<proteinExistence type="predicted"/>
<accession>W7E7Y7</accession>
<feature type="non-terminal residue" evidence="1">
    <location>
        <position position="1"/>
    </location>
</feature>
<dbReference type="Proteomes" id="UP000054337">
    <property type="component" value="Unassembled WGS sequence"/>
</dbReference>
<dbReference type="EMBL" id="KI968824">
    <property type="protein sequence ID" value="EUN22025.1"/>
    <property type="molecule type" value="Genomic_DNA"/>
</dbReference>
<protein>
    <submittedName>
        <fullName evidence="1">Uncharacterized protein</fullName>
    </submittedName>
</protein>
<gene>
    <name evidence="1" type="ORF">COCVIDRAFT_112423</name>
</gene>
<keyword evidence="2" id="KW-1185">Reference proteome</keyword>
<organism evidence="1 2">
    <name type="scientific">Bipolaris victoriae (strain FI3)</name>
    <name type="common">Victoria blight of oats agent</name>
    <name type="synonym">Cochliobolus victoriae</name>
    <dbReference type="NCBI Taxonomy" id="930091"/>
    <lineage>
        <taxon>Eukaryota</taxon>
        <taxon>Fungi</taxon>
        <taxon>Dikarya</taxon>
        <taxon>Ascomycota</taxon>
        <taxon>Pezizomycotina</taxon>
        <taxon>Dothideomycetes</taxon>
        <taxon>Pleosporomycetidae</taxon>
        <taxon>Pleosporales</taxon>
        <taxon>Pleosporineae</taxon>
        <taxon>Pleosporaceae</taxon>
        <taxon>Bipolaris</taxon>
    </lineage>
</organism>
<dbReference type="RefSeq" id="XP_014551601.1">
    <property type="nucleotide sequence ID" value="XM_014696115.1"/>
</dbReference>
<dbReference type="HOGENOM" id="CLU_2612408_0_0_1"/>
<evidence type="ECO:0000313" key="2">
    <source>
        <dbReference type="Proteomes" id="UP000054337"/>
    </source>
</evidence>
<dbReference type="AlphaFoldDB" id="W7E7Y7"/>
<sequence>WITCAYENRTGTYLHDQLKHHVGHRDPAEPSLSTTRSPFYLVCECDRANMTNCQVSTLGRVCVTDESSPPVQRIVRLAL</sequence>
<dbReference type="GeneID" id="26250176"/>
<evidence type="ECO:0000313" key="1">
    <source>
        <dbReference type="EMBL" id="EUN22025.1"/>
    </source>
</evidence>
<name>W7E7Y7_BIPV3</name>